<dbReference type="FunFam" id="3.40.140.10:FF:000010">
    <property type="entry name" value="AMSH-like protease isoform X1"/>
    <property type="match status" value="1"/>
</dbReference>
<evidence type="ECO:0000256" key="6">
    <source>
        <dbReference type="ARBA" id="ARBA00022801"/>
    </source>
</evidence>
<protein>
    <submittedName>
        <fullName evidence="11">STAM-binding protein-like A</fullName>
    </submittedName>
</protein>
<dbReference type="SMART" id="SM00232">
    <property type="entry name" value="JAB_MPN"/>
    <property type="match status" value="1"/>
</dbReference>
<dbReference type="Pfam" id="PF08969">
    <property type="entry name" value="USP8_dimer"/>
    <property type="match status" value="1"/>
</dbReference>
<dbReference type="OMA" id="MKFMTLF"/>
<dbReference type="PROSITE" id="PS50249">
    <property type="entry name" value="MPN"/>
    <property type="match status" value="1"/>
</dbReference>
<dbReference type="AlphaFoldDB" id="A0A087U0V1"/>
<dbReference type="Gene3D" id="1.20.58.80">
    <property type="entry name" value="Phosphotransferase system, lactose/cellobiose-type IIA subunit"/>
    <property type="match status" value="1"/>
</dbReference>
<keyword evidence="8" id="KW-0482">Metalloprotease</keyword>
<comment type="similarity">
    <text evidence="2">Belongs to the peptidase M67C family.</text>
</comment>
<dbReference type="InterPro" id="IPR015063">
    <property type="entry name" value="USP8_dimer"/>
</dbReference>
<sequence length="428" mass="48523">MAPDNTTTVMVDPQTYVRNLALTGSSVFVDRSIPLRRYFRSGAEMLRMAKMYLDEGQLENAFILYTKYTTLFIEQVPKHPEYQLLPDSEKIETRKKLESIFGIAEKVKSSVLASYTQKYQKWKEEKEKQEAEEKLRQMQLLEEEERRRKEKKMREEFEKEKNLRLAEGRAILKSAETILPESPRLISAQSIGGETDRNLSVSSRASTISPASSLYSELSIPYTENRAISTPSIDRSTKPRSLLSPGPDSAYVHGLRIVIVPSGGIDSFLSLAMPNTDRNVETCGILAGKMSHNQLMVTHLLVPKQSGTSDSCTTDNEEDIFMYLDKHDLITLGWIHTHPSQTAFLSSVDLHTHCSYQLMMPEAIAIVCAPKYNKTSIFSLTPDYGLDYISQCQQKGFHPHPNDPALYEESIHVKLDNYASITVVDLRK</sequence>
<dbReference type="GO" id="GO:0006508">
    <property type="term" value="P:proteolysis"/>
    <property type="evidence" value="ECO:0007669"/>
    <property type="project" value="UniProtKB-KW"/>
</dbReference>
<organism evidence="11 12">
    <name type="scientific">Stegodyphus mimosarum</name>
    <name type="common">African social velvet spider</name>
    <dbReference type="NCBI Taxonomy" id="407821"/>
    <lineage>
        <taxon>Eukaryota</taxon>
        <taxon>Metazoa</taxon>
        <taxon>Ecdysozoa</taxon>
        <taxon>Arthropoda</taxon>
        <taxon>Chelicerata</taxon>
        <taxon>Arachnida</taxon>
        <taxon>Araneae</taxon>
        <taxon>Araneomorphae</taxon>
        <taxon>Entelegynae</taxon>
        <taxon>Eresoidea</taxon>
        <taxon>Eresidae</taxon>
        <taxon>Stegodyphus</taxon>
    </lineage>
</organism>
<feature type="coiled-coil region" evidence="9">
    <location>
        <begin position="112"/>
        <end position="161"/>
    </location>
</feature>
<evidence type="ECO:0000256" key="4">
    <source>
        <dbReference type="ARBA" id="ARBA00022723"/>
    </source>
</evidence>
<dbReference type="CDD" id="cd08066">
    <property type="entry name" value="MPN_AMSH_like"/>
    <property type="match status" value="1"/>
</dbReference>
<feature type="non-terminal residue" evidence="11">
    <location>
        <position position="428"/>
    </location>
</feature>
<dbReference type="InterPro" id="IPR044098">
    <property type="entry name" value="STAMBP/STALP-like_MPN"/>
</dbReference>
<dbReference type="GO" id="GO:0046872">
    <property type="term" value="F:metal ion binding"/>
    <property type="evidence" value="ECO:0007669"/>
    <property type="project" value="UniProtKB-KW"/>
</dbReference>
<evidence type="ECO:0000256" key="7">
    <source>
        <dbReference type="ARBA" id="ARBA00022833"/>
    </source>
</evidence>
<dbReference type="PANTHER" id="PTHR12947">
    <property type="entry name" value="AMSH-LIKE PROTEASE"/>
    <property type="match status" value="1"/>
</dbReference>
<keyword evidence="3" id="KW-0645">Protease</keyword>
<comment type="cofactor">
    <cofactor evidence="1">
        <name>Zn(2+)</name>
        <dbReference type="ChEBI" id="CHEBI:29105"/>
    </cofactor>
</comment>
<dbReference type="OrthoDB" id="3640at2759"/>
<dbReference type="InterPro" id="IPR000555">
    <property type="entry name" value="JAMM/MPN+_dom"/>
</dbReference>
<evidence type="ECO:0000256" key="3">
    <source>
        <dbReference type="ARBA" id="ARBA00022670"/>
    </source>
</evidence>
<dbReference type="MEROPS" id="M67.A09"/>
<evidence type="ECO:0000256" key="8">
    <source>
        <dbReference type="ARBA" id="ARBA00023049"/>
    </source>
</evidence>
<dbReference type="Gene3D" id="3.40.140.10">
    <property type="entry name" value="Cytidine Deaminase, domain 2"/>
    <property type="match status" value="1"/>
</dbReference>
<reference evidence="11 12" key="1">
    <citation type="submission" date="2013-11" db="EMBL/GenBank/DDBJ databases">
        <title>Genome sequencing of Stegodyphus mimosarum.</title>
        <authorList>
            <person name="Bechsgaard J."/>
        </authorList>
    </citation>
    <scope>NUCLEOTIDE SEQUENCE [LARGE SCALE GENOMIC DNA]</scope>
</reference>
<dbReference type="Proteomes" id="UP000054359">
    <property type="component" value="Unassembled WGS sequence"/>
</dbReference>
<keyword evidence="9" id="KW-0175">Coiled coil</keyword>
<evidence type="ECO:0000313" key="12">
    <source>
        <dbReference type="Proteomes" id="UP000054359"/>
    </source>
</evidence>
<dbReference type="SUPFAM" id="SSF102712">
    <property type="entry name" value="JAB1/MPN domain"/>
    <property type="match status" value="1"/>
</dbReference>
<dbReference type="GO" id="GO:0070536">
    <property type="term" value="P:protein K63-linked deubiquitination"/>
    <property type="evidence" value="ECO:0007669"/>
    <property type="project" value="InterPro"/>
</dbReference>
<dbReference type="GO" id="GO:0061578">
    <property type="term" value="F:K63-linked deubiquitinase activity"/>
    <property type="evidence" value="ECO:0007669"/>
    <property type="project" value="InterPro"/>
</dbReference>
<dbReference type="PANTHER" id="PTHR12947:SF13">
    <property type="entry name" value="FI19924P1"/>
    <property type="match status" value="1"/>
</dbReference>
<evidence type="ECO:0000313" key="11">
    <source>
        <dbReference type="EMBL" id="KFM70990.1"/>
    </source>
</evidence>
<proteinExistence type="inferred from homology"/>
<dbReference type="GO" id="GO:0005768">
    <property type="term" value="C:endosome"/>
    <property type="evidence" value="ECO:0007669"/>
    <property type="project" value="TreeGrafter"/>
</dbReference>
<gene>
    <name evidence="11" type="ORF">X975_24133</name>
</gene>
<keyword evidence="6" id="KW-0378">Hydrolase</keyword>
<dbReference type="SUPFAM" id="SSF140856">
    <property type="entry name" value="USP8 N-terminal domain-like"/>
    <property type="match status" value="1"/>
</dbReference>
<evidence type="ECO:0000256" key="9">
    <source>
        <dbReference type="SAM" id="Coils"/>
    </source>
</evidence>
<keyword evidence="4" id="KW-0479">Metal-binding</keyword>
<dbReference type="InterPro" id="IPR037518">
    <property type="entry name" value="MPN"/>
</dbReference>
<name>A0A087U0V1_STEMI</name>
<accession>A0A087U0V1</accession>
<dbReference type="Pfam" id="PF01398">
    <property type="entry name" value="JAB"/>
    <property type="match status" value="1"/>
</dbReference>
<dbReference type="STRING" id="407821.A0A087U0V1"/>
<dbReference type="EMBL" id="KK117624">
    <property type="protein sequence ID" value="KFM70990.1"/>
    <property type="molecule type" value="Genomic_DNA"/>
</dbReference>
<keyword evidence="5" id="KW-0833">Ubl conjugation pathway</keyword>
<dbReference type="GO" id="GO:0140492">
    <property type="term" value="F:metal-dependent deubiquitinase activity"/>
    <property type="evidence" value="ECO:0007669"/>
    <property type="project" value="InterPro"/>
</dbReference>
<evidence type="ECO:0000256" key="1">
    <source>
        <dbReference type="ARBA" id="ARBA00001947"/>
    </source>
</evidence>
<evidence type="ECO:0000256" key="2">
    <source>
        <dbReference type="ARBA" id="ARBA00010981"/>
    </source>
</evidence>
<evidence type="ECO:0000259" key="10">
    <source>
        <dbReference type="PROSITE" id="PS50249"/>
    </source>
</evidence>
<keyword evidence="12" id="KW-1185">Reference proteome</keyword>
<feature type="domain" description="MPN" evidence="10">
    <location>
        <begin position="258"/>
        <end position="386"/>
    </location>
</feature>
<keyword evidence="7" id="KW-0862">Zinc</keyword>
<evidence type="ECO:0000256" key="5">
    <source>
        <dbReference type="ARBA" id="ARBA00022786"/>
    </source>
</evidence>
<dbReference type="GO" id="GO:0016020">
    <property type="term" value="C:membrane"/>
    <property type="evidence" value="ECO:0007669"/>
    <property type="project" value="TreeGrafter"/>
</dbReference>